<comment type="caution">
    <text evidence="4">The sequence shown here is derived from an EMBL/GenBank/DDBJ whole genome shotgun (WGS) entry which is preliminary data.</text>
</comment>
<evidence type="ECO:0000313" key="5">
    <source>
        <dbReference type="Proteomes" id="UP000494106"/>
    </source>
</evidence>
<evidence type="ECO:0000313" key="4">
    <source>
        <dbReference type="EMBL" id="CAB3255737.1"/>
    </source>
</evidence>
<evidence type="ECO:0000259" key="3">
    <source>
        <dbReference type="Pfam" id="PF25298"/>
    </source>
</evidence>
<proteinExistence type="predicted"/>
<organism evidence="4 5">
    <name type="scientific">Arctia plantaginis</name>
    <name type="common">Wood tiger moth</name>
    <name type="synonym">Phalaena plantaginis</name>
    <dbReference type="NCBI Taxonomy" id="874455"/>
    <lineage>
        <taxon>Eukaryota</taxon>
        <taxon>Metazoa</taxon>
        <taxon>Ecdysozoa</taxon>
        <taxon>Arthropoda</taxon>
        <taxon>Hexapoda</taxon>
        <taxon>Insecta</taxon>
        <taxon>Pterygota</taxon>
        <taxon>Neoptera</taxon>
        <taxon>Endopterygota</taxon>
        <taxon>Lepidoptera</taxon>
        <taxon>Glossata</taxon>
        <taxon>Ditrysia</taxon>
        <taxon>Noctuoidea</taxon>
        <taxon>Erebidae</taxon>
        <taxon>Arctiinae</taxon>
        <taxon>Arctia</taxon>
    </lineage>
</organism>
<evidence type="ECO:0000256" key="2">
    <source>
        <dbReference type="SAM" id="MobiDB-lite"/>
    </source>
</evidence>
<reference evidence="4 5" key="1">
    <citation type="submission" date="2020-04" db="EMBL/GenBank/DDBJ databases">
        <authorList>
            <person name="Wallbank WR R."/>
            <person name="Pardo Diaz C."/>
            <person name="Kozak K."/>
            <person name="Martin S."/>
            <person name="Jiggins C."/>
            <person name="Moest M."/>
            <person name="Warren A I."/>
            <person name="Byers J.R.P. K."/>
            <person name="Montejo-Kovacevich G."/>
            <person name="Yen C E."/>
        </authorList>
    </citation>
    <scope>NUCLEOTIDE SEQUENCE [LARGE SCALE GENOMIC DNA]</scope>
</reference>
<dbReference type="Pfam" id="PF25298">
    <property type="entry name" value="Baculo_FP_2nd"/>
    <property type="match status" value="1"/>
</dbReference>
<dbReference type="AlphaFoldDB" id="A0A8S1B7X5"/>
<feature type="domain" description="FP protein C-terminal" evidence="3">
    <location>
        <begin position="247"/>
        <end position="298"/>
    </location>
</feature>
<dbReference type="OrthoDB" id="7480141at2759"/>
<accession>A0A8S1B7X5</accession>
<keyword evidence="1" id="KW-0175">Coiled coil</keyword>
<gene>
    <name evidence="4" type="ORF">APLA_LOCUS15034</name>
</gene>
<name>A0A8S1B7X5_ARCPL</name>
<dbReference type="InterPro" id="IPR057251">
    <property type="entry name" value="FP_C"/>
</dbReference>
<protein>
    <recommendedName>
        <fullName evidence="3">FP protein C-terminal domain-containing protein</fullName>
    </recommendedName>
</protein>
<keyword evidence="5" id="KW-1185">Reference proteome</keyword>
<dbReference type="Proteomes" id="UP000494106">
    <property type="component" value="Unassembled WGS sequence"/>
</dbReference>
<feature type="region of interest" description="Disordered" evidence="2">
    <location>
        <begin position="1"/>
        <end position="34"/>
    </location>
</feature>
<dbReference type="EMBL" id="CADEBC010000577">
    <property type="protein sequence ID" value="CAB3255737.1"/>
    <property type="molecule type" value="Genomic_DNA"/>
</dbReference>
<sequence>MPLALKRTPPQKSQSSESVALHASEPDLSPKTQQTVDRITFRSKRKHNFEQTSELNSLRDEIISSLDILRREQNEKFSLMQSNLDQIKTQNTELQSSVEYISNKYDELLEKVDCLEKELKSSMEYINILEEKVENLEISMKSSSLEIRNVPTKTQETKEDLIEIVKNIAQAVKTQIEPREIRDVYRMNSRKIQTNGPITAEFTTVIKRDELLANIKKYNRENKTNRINSSHISMNGTSPIYISEKLTTKAKKLLYQAREFSKANEYSYCWISHGKIYVKKREGATAKRINHEIDLEILKKEAM</sequence>
<evidence type="ECO:0000256" key="1">
    <source>
        <dbReference type="SAM" id="Coils"/>
    </source>
</evidence>
<feature type="coiled-coil region" evidence="1">
    <location>
        <begin position="98"/>
        <end position="146"/>
    </location>
</feature>